<sequence length="84" mass="9468">MSSKTADAFSYPPRGMSREEAARYIGVGTMKFDEMVSDKRMPKPKRIDGRVIWDRIALDAAFSDLPTDGGNMVDELRSRRSSHT</sequence>
<keyword evidence="2" id="KW-1185">Reference proteome</keyword>
<evidence type="ECO:0000313" key="1">
    <source>
        <dbReference type="EMBL" id="WGI71311.1"/>
    </source>
</evidence>
<organism evidence="1 2">
    <name type="scientific">Neorhizobium petrolearium</name>
    <dbReference type="NCBI Taxonomy" id="515361"/>
    <lineage>
        <taxon>Bacteria</taxon>
        <taxon>Pseudomonadati</taxon>
        <taxon>Pseudomonadota</taxon>
        <taxon>Alphaproteobacteria</taxon>
        <taxon>Hyphomicrobiales</taxon>
        <taxon>Rhizobiaceae</taxon>
        <taxon>Rhizobium/Agrobacterium group</taxon>
        <taxon>Neorhizobium</taxon>
    </lineage>
</organism>
<evidence type="ECO:0000313" key="2">
    <source>
        <dbReference type="Proteomes" id="UP001227095"/>
    </source>
</evidence>
<accession>A0ABY8M9S3</accession>
<evidence type="ECO:0008006" key="3">
    <source>
        <dbReference type="Google" id="ProtNLM"/>
    </source>
</evidence>
<name>A0ABY8M9S3_9HYPH</name>
<reference evidence="1 2" key="1">
    <citation type="submission" date="2023-04" db="EMBL/GenBank/DDBJ databases">
        <title>Neorhizobium petrolearium OS53, complete genome.</title>
        <authorList>
            <person name="Yu T."/>
        </authorList>
    </citation>
    <scope>NUCLEOTIDE SEQUENCE [LARGE SCALE GENOMIC DNA]</scope>
    <source>
        <strain evidence="1 2">OS53</strain>
    </source>
</reference>
<dbReference type="Proteomes" id="UP001227095">
    <property type="component" value="Chromosome"/>
</dbReference>
<gene>
    <name evidence="1" type="ORF">QEO92_22730</name>
</gene>
<dbReference type="RefSeq" id="WP_227705239.1">
    <property type="nucleotide sequence ID" value="NZ_CP123000.1"/>
</dbReference>
<proteinExistence type="predicted"/>
<protein>
    <recommendedName>
        <fullName evidence="3">Transcriptional regulator</fullName>
    </recommendedName>
</protein>
<dbReference type="EMBL" id="CP123000">
    <property type="protein sequence ID" value="WGI71311.1"/>
    <property type="molecule type" value="Genomic_DNA"/>
</dbReference>